<name>A0A164EDT2_9CRUS</name>
<dbReference type="Proteomes" id="UP000076858">
    <property type="component" value="Unassembled WGS sequence"/>
</dbReference>
<reference evidence="1 2" key="1">
    <citation type="submission" date="2016-03" db="EMBL/GenBank/DDBJ databases">
        <title>EvidentialGene: Evidence-directed Construction of Genes on Genomes.</title>
        <authorList>
            <person name="Gilbert D.G."/>
            <person name="Choi J.-H."/>
            <person name="Mockaitis K."/>
            <person name="Colbourne J."/>
            <person name="Pfrender M."/>
        </authorList>
    </citation>
    <scope>NUCLEOTIDE SEQUENCE [LARGE SCALE GENOMIC DNA]</scope>
    <source>
        <strain evidence="1 2">Xinb3</strain>
        <tissue evidence="1">Complete organism</tissue>
    </source>
</reference>
<proteinExistence type="predicted"/>
<keyword evidence="2" id="KW-1185">Reference proteome</keyword>
<dbReference type="AlphaFoldDB" id="A0A164EDT2"/>
<organism evidence="1 2">
    <name type="scientific">Daphnia magna</name>
    <dbReference type="NCBI Taxonomy" id="35525"/>
    <lineage>
        <taxon>Eukaryota</taxon>
        <taxon>Metazoa</taxon>
        <taxon>Ecdysozoa</taxon>
        <taxon>Arthropoda</taxon>
        <taxon>Crustacea</taxon>
        <taxon>Branchiopoda</taxon>
        <taxon>Diplostraca</taxon>
        <taxon>Cladocera</taxon>
        <taxon>Anomopoda</taxon>
        <taxon>Daphniidae</taxon>
        <taxon>Daphnia</taxon>
    </lineage>
</organism>
<accession>A0A164EDT2</accession>
<comment type="caution">
    <text evidence="1">The sequence shown here is derived from an EMBL/GenBank/DDBJ whole genome shotgun (WGS) entry which is preliminary data.</text>
</comment>
<gene>
    <name evidence="1" type="ORF">APZ42_008840</name>
</gene>
<dbReference type="EMBL" id="LRGB01024047">
    <property type="protein sequence ID" value="KZR96686.1"/>
    <property type="molecule type" value="Genomic_DNA"/>
</dbReference>
<sequence length="48" mass="5666">MNFKIRNIPIAIQQTRGQYRNYGDLCLGFKVRNCWHVLENGVLSRDNI</sequence>
<evidence type="ECO:0000313" key="2">
    <source>
        <dbReference type="Proteomes" id="UP000076858"/>
    </source>
</evidence>
<protein>
    <submittedName>
        <fullName evidence="1">Uncharacterized protein</fullName>
    </submittedName>
</protein>
<evidence type="ECO:0000313" key="1">
    <source>
        <dbReference type="EMBL" id="KZR96686.1"/>
    </source>
</evidence>